<evidence type="ECO:0000256" key="2">
    <source>
        <dbReference type="ARBA" id="ARBA00013064"/>
    </source>
</evidence>
<feature type="domain" description="Tyrosine-protein phosphatase" evidence="4">
    <location>
        <begin position="634"/>
        <end position="1046"/>
    </location>
</feature>
<dbReference type="InterPro" id="IPR003595">
    <property type="entry name" value="Tyr_Pase_cat"/>
</dbReference>
<dbReference type="PROSITE" id="PS50206">
    <property type="entry name" value="RHODANESE_3"/>
    <property type="match status" value="1"/>
</dbReference>
<dbReference type="RefSeq" id="XP_009541536.1">
    <property type="nucleotide sequence ID" value="XM_009543241.1"/>
</dbReference>
<feature type="region of interest" description="Disordered" evidence="3">
    <location>
        <begin position="281"/>
        <end position="346"/>
    </location>
</feature>
<dbReference type="InterPro" id="IPR001763">
    <property type="entry name" value="Rhodanese-like_dom"/>
</dbReference>
<feature type="compositionally biased region" description="Low complexity" evidence="3">
    <location>
        <begin position="1329"/>
        <end position="1340"/>
    </location>
</feature>
<feature type="compositionally biased region" description="Basic and acidic residues" evidence="3">
    <location>
        <begin position="445"/>
        <end position="460"/>
    </location>
</feature>
<feature type="region of interest" description="Disordered" evidence="3">
    <location>
        <begin position="1574"/>
        <end position="1660"/>
    </location>
</feature>
<proteinExistence type="inferred from homology"/>
<feature type="domain" description="Rhodanese" evidence="6">
    <location>
        <begin position="60"/>
        <end position="193"/>
    </location>
</feature>
<feature type="compositionally biased region" description="Low complexity" evidence="3">
    <location>
        <begin position="1375"/>
        <end position="1396"/>
    </location>
</feature>
<feature type="compositionally biased region" description="Pro residues" evidence="3">
    <location>
        <begin position="224"/>
        <end position="233"/>
    </location>
</feature>
<dbReference type="eggNOG" id="KOG4228">
    <property type="taxonomic scope" value="Eukaryota"/>
</dbReference>
<keyword evidence="8" id="KW-1185">Reference proteome</keyword>
<feature type="compositionally biased region" description="Gly residues" evidence="3">
    <location>
        <begin position="1590"/>
        <end position="1602"/>
    </location>
</feature>
<dbReference type="KEGG" id="hir:HETIRDRAFT_448126"/>
<feature type="region of interest" description="Disordered" evidence="3">
    <location>
        <begin position="918"/>
        <end position="1004"/>
    </location>
</feature>
<protein>
    <recommendedName>
        <fullName evidence="2">protein-tyrosine-phosphatase</fullName>
        <ecNumber evidence="2">3.1.3.48</ecNumber>
    </recommendedName>
</protein>
<evidence type="ECO:0000259" key="4">
    <source>
        <dbReference type="PROSITE" id="PS50055"/>
    </source>
</evidence>
<feature type="region of interest" description="Disordered" evidence="3">
    <location>
        <begin position="1239"/>
        <end position="1398"/>
    </location>
</feature>
<feature type="region of interest" description="Disordered" evidence="3">
    <location>
        <begin position="400"/>
        <end position="507"/>
    </location>
</feature>
<dbReference type="PANTHER" id="PTHR19134:SF561">
    <property type="entry name" value="PROTEIN TYROSINE PHOSPHATASE 36E, ISOFORM A"/>
    <property type="match status" value="1"/>
</dbReference>
<dbReference type="SMART" id="SM00404">
    <property type="entry name" value="PTPc_motif"/>
    <property type="match status" value="1"/>
</dbReference>
<evidence type="ECO:0000259" key="5">
    <source>
        <dbReference type="PROSITE" id="PS50056"/>
    </source>
</evidence>
<evidence type="ECO:0000259" key="6">
    <source>
        <dbReference type="PROSITE" id="PS50206"/>
    </source>
</evidence>
<dbReference type="Pfam" id="PF00102">
    <property type="entry name" value="Y_phosphatase"/>
    <property type="match status" value="3"/>
</dbReference>
<sequence>MPLLSSAVPRDDPQQRPQPVDRPTRPVIVPHTQPRPSQPQPQPQPPFPSVAPADVQPLLDDPHTLVLDLRPLGTHHASRLPNAIPLSVPSTLLKRPLYSTARLADMLPTPATRRKFSQWRAARRILVYDADASLIPDGSNILGLLRKFRLEGAQPDPTADPSHPAPPDSHNRELVWLKGGFQAVWRDRRDLIDTSPLPLEDDDDDGSPPPPTSVLSRAGDKPSAPLPLNPPPVLRTKHLPMSAFGVVSTTSLQRHSPALARSHPQAFSLSLPISREPSSRIYPAAAPLPTDSTRPSHLPPQTPRVSGAPSHSPAPLHPSGPPIATPITTSFSQSYDRPHPPAPQQVAYNPFFDAVRQNLELSHGITERIPLRIGRAEKLRVGDLPFQWLREIGRWAGVEDEEDGRLEGGGADAQGENVAASGSGSSSESESESEDESGSASGSGQEKEDQNAEMEMEQRGRPQAAAHAHTHVHFPSSSPSSSPAPAPHASARPRTTSHPHAVVKPESVVEGSEALAMQFYRIELGEQRRLMGVMAHHSRESGTVVASAAAAAAALPTSPLSAGTSASGFVSSSGSVPASASGPSSALPSFSPPPPASASGKKKKKDKARASKAKARAKAEFPYSITAGIEKGAKNRYRNIWPFEHTRVRLQKQKPKSQSQPPVAPVAGAPSAAGALHSLWLPSPAPFLPATTLGAPPSGLASRLPPALTKNLSLPASHLQSQSLPPLTTGAEEDSDDYVNASYVQPLGTRKRYIATQGPLPETFTDFWTLVWEQNVHVIVMLTREVEGATVKCGNYWSGEVFGPLRLKQVEVTGAAEEAAQSDRIRPGENSFFPVPSTASAARTATSGADDKGKKGGATAGLPDSTVKRVLELSHTGYPHLPPRRVVQLQYLAWPDLNVPDDARGVLDLVDAVEREASRAEESRGAWERRQPLRSPPPVLGMRIGKRSGSGSGSGSGNSSSNASERGGGSGGGGGARRSSDGWGGLTSGSSRNGSTSPGLDEVDSDTGIMAHALGERPLLLHCSAGVGRTGGFIAVDAVLDGIRREMRKRREARLRVSRANSGSGSGSGINSSGSNSDGDESGGGGGAVKMDVDAGAVGAGPGLVAHVPVVGISTVPRTPATEGVPMDIDSPRKGVGALLPLPTGLDRPPSSTLSLVSVPPSSASPASRSLSPEVVSEAGSSASSSSLPLAAAPRGHTSLSLPFGRLGTQAQEGQLQRGGVGGQGLQAALAANLRARTFSAPSSGQSGGRVLVPSASTPALGHAPTSASPPALSPPTRSSLGFGFTMDSDSPSTSSKRSTASSSSVFSATRGGSSNEGGWPTDPSSVEGLAAKGKGALGAPVSLAAQRERERTEDTSPPRVSSPLSPPPSHSHSHSQTQSHAASQSRSGSQSQVQSPPAFDYAVPRRLHDGKSAPTLLSTLDEPIRRVVEDMREQRMSLCQSLRQYVFVHRAVIEGALRMVDEERAMYGEAWMDVDGEEDRREASGTGSGSATDADDAGLVTPGPGRHQHPHAHRDQHRDQHRDAEMRLMDGSDAASSRRSASASIAESMDAPRAFYPSHATLPAMQALTMLGAGDGGSSSSSSISGGNSHFGGGVGGGSGLKGKRGASPTELPKEDKMGEVRLSKRPSLKRRQRSSDEGALALAQAQALGEGEGAPGLW</sequence>
<feature type="region of interest" description="Disordered" evidence="3">
    <location>
        <begin position="152"/>
        <end position="172"/>
    </location>
</feature>
<feature type="compositionally biased region" description="Low complexity" evidence="3">
    <location>
        <begin position="419"/>
        <end position="428"/>
    </location>
</feature>
<gene>
    <name evidence="7" type="ORF">HETIRDRAFT_448126</name>
</gene>
<feature type="compositionally biased region" description="Polar residues" evidence="3">
    <location>
        <begin position="988"/>
        <end position="998"/>
    </location>
</feature>
<dbReference type="PROSITE" id="PS00383">
    <property type="entry name" value="TYR_PHOSPHATASE_1"/>
    <property type="match status" value="1"/>
</dbReference>
<dbReference type="Gene3D" id="3.90.190.10">
    <property type="entry name" value="Protein tyrosine phosphatase superfamily"/>
    <property type="match status" value="2"/>
</dbReference>
<dbReference type="Gene3D" id="3.40.250.10">
    <property type="entry name" value="Rhodanese-like domain"/>
    <property type="match status" value="1"/>
</dbReference>
<dbReference type="EMBL" id="KI925454">
    <property type="protein sequence ID" value="ETW87664.1"/>
    <property type="molecule type" value="Genomic_DNA"/>
</dbReference>
<dbReference type="GeneID" id="20675822"/>
<feature type="region of interest" description="Disordered" evidence="3">
    <location>
        <begin position="818"/>
        <end position="863"/>
    </location>
</feature>
<organism evidence="7 8">
    <name type="scientific">Heterobasidion irregulare (strain TC 32-1)</name>
    <dbReference type="NCBI Taxonomy" id="747525"/>
    <lineage>
        <taxon>Eukaryota</taxon>
        <taxon>Fungi</taxon>
        <taxon>Dikarya</taxon>
        <taxon>Basidiomycota</taxon>
        <taxon>Agaricomycotina</taxon>
        <taxon>Agaricomycetes</taxon>
        <taxon>Russulales</taxon>
        <taxon>Bondarzewiaceae</taxon>
        <taxon>Heterobasidion</taxon>
        <taxon>Heterobasidion annosum species complex</taxon>
    </lineage>
</organism>
<evidence type="ECO:0000313" key="7">
    <source>
        <dbReference type="EMBL" id="ETW87664.1"/>
    </source>
</evidence>
<feature type="compositionally biased region" description="Low complexity" evidence="3">
    <location>
        <begin position="25"/>
        <end position="35"/>
    </location>
</feature>
<feature type="compositionally biased region" description="Basic and acidic residues" evidence="3">
    <location>
        <begin position="918"/>
        <end position="931"/>
    </location>
</feature>
<feature type="compositionally biased region" description="Polar residues" evidence="3">
    <location>
        <begin position="716"/>
        <end position="726"/>
    </location>
</feature>
<feature type="region of interest" description="Disordered" evidence="3">
    <location>
        <begin position="1"/>
        <end position="55"/>
    </location>
</feature>
<dbReference type="SUPFAM" id="SSF52799">
    <property type="entry name" value="(Phosphotyrosine protein) phosphatases II"/>
    <property type="match status" value="2"/>
</dbReference>
<dbReference type="InterPro" id="IPR000242">
    <property type="entry name" value="PTP_cat"/>
</dbReference>
<feature type="region of interest" description="Disordered" evidence="3">
    <location>
        <begin position="561"/>
        <end position="615"/>
    </location>
</feature>
<feature type="region of interest" description="Disordered" evidence="3">
    <location>
        <begin position="1050"/>
        <end position="1090"/>
    </location>
</feature>
<feature type="compositionally biased region" description="Low complexity" evidence="3">
    <location>
        <begin position="1579"/>
        <end position="1589"/>
    </location>
</feature>
<dbReference type="InterPro" id="IPR036873">
    <property type="entry name" value="Rhodanese-like_dom_sf"/>
</dbReference>
<feature type="domain" description="Tyrosine specific protein phosphatases" evidence="5">
    <location>
        <begin position="1015"/>
        <end position="1039"/>
    </location>
</feature>
<feature type="compositionally biased region" description="Basic and acidic residues" evidence="3">
    <location>
        <begin position="1347"/>
        <end position="1357"/>
    </location>
</feature>
<dbReference type="GO" id="GO:0004725">
    <property type="term" value="F:protein tyrosine phosphatase activity"/>
    <property type="evidence" value="ECO:0007669"/>
    <property type="project" value="UniProtKB-EC"/>
</dbReference>
<dbReference type="EC" id="3.1.3.48" evidence="2"/>
<dbReference type="PROSITE" id="PS50055">
    <property type="entry name" value="TYR_PHOSPHATASE_PTP"/>
    <property type="match status" value="1"/>
</dbReference>
<dbReference type="InterPro" id="IPR050348">
    <property type="entry name" value="Protein-Tyr_Phosphatase"/>
</dbReference>
<dbReference type="PROSITE" id="PS50056">
    <property type="entry name" value="TYR_PHOSPHATASE_2"/>
    <property type="match status" value="1"/>
</dbReference>
<accession>W4KPM2</accession>
<dbReference type="PANTHER" id="PTHR19134">
    <property type="entry name" value="RECEPTOR-TYPE TYROSINE-PROTEIN PHOSPHATASE"/>
    <property type="match status" value="1"/>
</dbReference>
<feature type="compositionally biased region" description="Gly residues" evidence="3">
    <location>
        <begin position="966"/>
        <end position="987"/>
    </location>
</feature>
<feature type="compositionally biased region" description="Basic residues" evidence="3">
    <location>
        <begin position="1507"/>
        <end position="1516"/>
    </location>
</feature>
<dbReference type="SMART" id="SM00194">
    <property type="entry name" value="PTPc"/>
    <property type="match status" value="1"/>
</dbReference>
<feature type="compositionally biased region" description="Pro residues" evidence="3">
    <location>
        <begin position="315"/>
        <end position="324"/>
    </location>
</feature>
<feature type="compositionally biased region" description="Pro residues" evidence="3">
    <location>
        <begin position="36"/>
        <end position="49"/>
    </location>
</feature>
<dbReference type="HOGENOM" id="CLU_002713_0_0_1"/>
<feature type="region of interest" description="Disordered" evidence="3">
    <location>
        <begin position="1474"/>
        <end position="1522"/>
    </location>
</feature>
<feature type="compositionally biased region" description="Low complexity" evidence="3">
    <location>
        <begin position="1264"/>
        <end position="1314"/>
    </location>
</feature>
<feature type="compositionally biased region" description="Low complexity" evidence="3">
    <location>
        <begin position="475"/>
        <end position="490"/>
    </location>
</feature>
<feature type="compositionally biased region" description="Basic residues" evidence="3">
    <location>
        <begin position="600"/>
        <end position="615"/>
    </location>
</feature>
<comment type="similarity">
    <text evidence="1">Belongs to the protein-tyrosine phosphatase family. Non-receptor class subfamily.</text>
</comment>
<dbReference type="InterPro" id="IPR016130">
    <property type="entry name" value="Tyr_Pase_AS"/>
</dbReference>
<feature type="compositionally biased region" description="Basic and acidic residues" evidence="3">
    <location>
        <begin position="1613"/>
        <end position="1624"/>
    </location>
</feature>
<reference evidence="7 8" key="1">
    <citation type="journal article" date="2012" name="New Phytol.">
        <title>Insight into trade-off between wood decay and parasitism from the genome of a fungal forest pathogen.</title>
        <authorList>
            <person name="Olson A."/>
            <person name="Aerts A."/>
            <person name="Asiegbu F."/>
            <person name="Belbahri L."/>
            <person name="Bouzid O."/>
            <person name="Broberg A."/>
            <person name="Canback B."/>
            <person name="Coutinho P.M."/>
            <person name="Cullen D."/>
            <person name="Dalman K."/>
            <person name="Deflorio G."/>
            <person name="van Diepen L.T."/>
            <person name="Dunand C."/>
            <person name="Duplessis S."/>
            <person name="Durling M."/>
            <person name="Gonthier P."/>
            <person name="Grimwood J."/>
            <person name="Fossdal C.G."/>
            <person name="Hansson D."/>
            <person name="Henrissat B."/>
            <person name="Hietala A."/>
            <person name="Himmelstrand K."/>
            <person name="Hoffmeister D."/>
            <person name="Hogberg N."/>
            <person name="James T.Y."/>
            <person name="Karlsson M."/>
            <person name="Kohler A."/>
            <person name="Kues U."/>
            <person name="Lee Y.H."/>
            <person name="Lin Y.C."/>
            <person name="Lind M."/>
            <person name="Lindquist E."/>
            <person name="Lombard V."/>
            <person name="Lucas S."/>
            <person name="Lunden K."/>
            <person name="Morin E."/>
            <person name="Murat C."/>
            <person name="Park J."/>
            <person name="Raffaello T."/>
            <person name="Rouze P."/>
            <person name="Salamov A."/>
            <person name="Schmutz J."/>
            <person name="Solheim H."/>
            <person name="Stahlberg J."/>
            <person name="Velez H."/>
            <person name="de Vries R.P."/>
            <person name="Wiebenga A."/>
            <person name="Woodward S."/>
            <person name="Yakovlev I."/>
            <person name="Garbelotto M."/>
            <person name="Martin F."/>
            <person name="Grigoriev I.V."/>
            <person name="Stenlid J."/>
        </authorList>
    </citation>
    <scope>NUCLEOTIDE SEQUENCE [LARGE SCALE GENOMIC DNA]</scope>
    <source>
        <strain evidence="7 8">TC 32-1</strain>
    </source>
</reference>
<feature type="compositionally biased region" description="Low complexity" evidence="3">
    <location>
        <begin position="837"/>
        <end position="848"/>
    </location>
</feature>
<evidence type="ECO:0000256" key="3">
    <source>
        <dbReference type="SAM" id="MobiDB-lite"/>
    </source>
</evidence>
<dbReference type="Proteomes" id="UP000030671">
    <property type="component" value="Unassembled WGS sequence"/>
</dbReference>
<feature type="compositionally biased region" description="Low complexity" evidence="3">
    <location>
        <begin position="561"/>
        <end position="589"/>
    </location>
</feature>
<feature type="compositionally biased region" description="Low complexity" evidence="3">
    <location>
        <begin position="1639"/>
        <end position="1651"/>
    </location>
</feature>
<evidence type="ECO:0000256" key="1">
    <source>
        <dbReference type="ARBA" id="ARBA00009649"/>
    </source>
</evidence>
<dbReference type="SUPFAM" id="SSF52821">
    <property type="entry name" value="Rhodanese/Cell cycle control phosphatase"/>
    <property type="match status" value="1"/>
</dbReference>
<dbReference type="InterPro" id="IPR029021">
    <property type="entry name" value="Prot-tyrosine_phosphatase-like"/>
</dbReference>
<dbReference type="PRINTS" id="PR00700">
    <property type="entry name" value="PRTYPHPHTASE"/>
</dbReference>
<feature type="compositionally biased region" description="Basic residues" evidence="3">
    <location>
        <begin position="1625"/>
        <end position="1634"/>
    </location>
</feature>
<name>W4KPM2_HETIT</name>
<evidence type="ECO:0000313" key="8">
    <source>
        <dbReference type="Proteomes" id="UP000030671"/>
    </source>
</evidence>
<feature type="region of interest" description="Disordered" evidence="3">
    <location>
        <begin position="716"/>
        <end position="736"/>
    </location>
</feature>
<dbReference type="InterPro" id="IPR000387">
    <property type="entry name" value="Tyr_Pase_dom"/>
</dbReference>
<feature type="region of interest" description="Disordered" evidence="3">
    <location>
        <begin position="1116"/>
        <end position="1195"/>
    </location>
</feature>
<dbReference type="InParanoid" id="W4KPM2"/>
<dbReference type="STRING" id="747525.W4KPM2"/>
<feature type="compositionally biased region" description="Polar residues" evidence="3">
    <location>
        <begin position="326"/>
        <end position="335"/>
    </location>
</feature>
<dbReference type="OrthoDB" id="6058203at2759"/>
<feature type="compositionally biased region" description="Low complexity" evidence="3">
    <location>
        <begin position="1148"/>
        <end position="1193"/>
    </location>
</feature>
<feature type="region of interest" description="Disordered" evidence="3">
    <location>
        <begin position="194"/>
        <end position="235"/>
    </location>
</feature>